<evidence type="ECO:0000313" key="1">
    <source>
        <dbReference type="EMBL" id="KAF3848204.1"/>
    </source>
</evidence>
<comment type="caution">
    <text evidence="1">The sequence shown here is derived from an EMBL/GenBank/DDBJ whole genome shotgun (WGS) entry which is preliminary data.</text>
</comment>
<protein>
    <submittedName>
        <fullName evidence="1">Uncharacterized protein</fullName>
    </submittedName>
</protein>
<organism evidence="1 2">
    <name type="scientific">Dissostichus mawsoni</name>
    <name type="common">Antarctic cod</name>
    <dbReference type="NCBI Taxonomy" id="36200"/>
    <lineage>
        <taxon>Eukaryota</taxon>
        <taxon>Metazoa</taxon>
        <taxon>Chordata</taxon>
        <taxon>Craniata</taxon>
        <taxon>Vertebrata</taxon>
        <taxon>Euteleostomi</taxon>
        <taxon>Actinopterygii</taxon>
        <taxon>Neopterygii</taxon>
        <taxon>Teleostei</taxon>
        <taxon>Neoteleostei</taxon>
        <taxon>Acanthomorphata</taxon>
        <taxon>Eupercaria</taxon>
        <taxon>Perciformes</taxon>
        <taxon>Notothenioidei</taxon>
        <taxon>Nototheniidae</taxon>
        <taxon>Dissostichus</taxon>
    </lineage>
</organism>
<accession>A0A7J5YFH6</accession>
<dbReference type="AlphaFoldDB" id="A0A7J5YFH6"/>
<dbReference type="PANTHER" id="PTHR43907">
    <property type="entry name" value="SLEI FAMILY PROTEIN"/>
    <property type="match status" value="1"/>
</dbReference>
<name>A0A7J5YFH6_DISMA</name>
<keyword evidence="2" id="KW-1185">Reference proteome</keyword>
<proteinExistence type="predicted"/>
<dbReference type="EMBL" id="JAAKFY010000013">
    <property type="protein sequence ID" value="KAF3848204.1"/>
    <property type="molecule type" value="Genomic_DNA"/>
</dbReference>
<evidence type="ECO:0000313" key="2">
    <source>
        <dbReference type="Proteomes" id="UP000518266"/>
    </source>
</evidence>
<gene>
    <name evidence="1" type="ORF">F7725_021232</name>
</gene>
<reference evidence="1 2" key="1">
    <citation type="submission" date="2020-03" db="EMBL/GenBank/DDBJ databases">
        <title>Dissostichus mawsoni Genome sequencing and assembly.</title>
        <authorList>
            <person name="Park H."/>
        </authorList>
    </citation>
    <scope>NUCLEOTIDE SEQUENCE [LARGE SCALE GENOMIC DNA]</scope>
    <source>
        <strain evidence="1">DM0001</strain>
        <tissue evidence="1">Muscle</tissue>
    </source>
</reference>
<dbReference type="OrthoDB" id="308383at2759"/>
<sequence>MQDNLRVPSDQTALHQRDLDSIFIVLSVSVLLGLDQQAFRRTDESHFVFFYLNVHQSVPAAGGQHRHFCEERAEEIQKALSSDYPECLESQREDEEVLDGWTMVDCRGPTLWNDLPLHIRQVPTLWNDLPLHIRQVPTLWNDLPLHIRQAPTVERSAPAHQTGPHCGTICPCTSQAPTLWNDLPLHIRQVPTLWNDLPLHIRQTGPHTVDDLPLHIRQVPTLWNDLPLHIRQVPTLWNDLPLHIRQVPTLWNDLPLHIRQAPTLWMICPCTSDRSHTPRFLSCPVLDLACLYSDFEFPACPLFGFVCLSDRSPGSEPCSACPFSDLFALLLDFLVLTLPVPDLIKRNITEHCLYLCRAIGF</sequence>
<dbReference type="Proteomes" id="UP000518266">
    <property type="component" value="Unassembled WGS sequence"/>
</dbReference>